<dbReference type="GO" id="GO:0009506">
    <property type="term" value="C:plasmodesma"/>
    <property type="evidence" value="ECO:0007669"/>
    <property type="project" value="UniProtKB-SubCell"/>
</dbReference>
<evidence type="ECO:0000256" key="12">
    <source>
        <dbReference type="ARBA" id="ARBA00024184"/>
    </source>
</evidence>
<evidence type="ECO:0000256" key="9">
    <source>
        <dbReference type="ARBA" id="ARBA00022989"/>
    </source>
</evidence>
<evidence type="ECO:0000256" key="7">
    <source>
        <dbReference type="ARBA" id="ARBA00022737"/>
    </source>
</evidence>
<keyword evidence="11" id="KW-1015">Disulfide bond</keyword>
<dbReference type="PROSITE" id="PS51473">
    <property type="entry name" value="GNK2"/>
    <property type="match status" value="2"/>
</dbReference>
<dbReference type="PANTHER" id="PTHR32080">
    <property type="entry name" value="ANTIFUNGAL PROTEIN GINKBILOBIN-2-LIKE"/>
    <property type="match status" value="1"/>
</dbReference>
<dbReference type="InterPro" id="IPR002902">
    <property type="entry name" value="GNK2"/>
</dbReference>
<dbReference type="EMBL" id="JAMYWD010000004">
    <property type="protein sequence ID" value="KAJ4974223.1"/>
    <property type="molecule type" value="Genomic_DNA"/>
</dbReference>
<dbReference type="Proteomes" id="UP001141806">
    <property type="component" value="Unassembled WGS sequence"/>
</dbReference>
<keyword evidence="8" id="KW-0965">Cell junction</keyword>
<feature type="transmembrane region" description="Helical" evidence="14">
    <location>
        <begin position="259"/>
        <end position="280"/>
    </location>
</feature>
<keyword evidence="6 15" id="KW-0732">Signal</keyword>
<proteinExistence type="inferred from homology"/>
<evidence type="ECO:0000256" key="3">
    <source>
        <dbReference type="ARBA" id="ARBA00022475"/>
    </source>
</evidence>
<gene>
    <name evidence="17" type="ORF">NE237_007397</name>
</gene>
<evidence type="ECO:0000256" key="13">
    <source>
        <dbReference type="ARBA" id="ARBA00038393"/>
    </source>
</evidence>
<feature type="domain" description="Gnk2-homologous" evidence="16">
    <location>
        <begin position="32"/>
        <end position="136"/>
    </location>
</feature>
<name>A0A9Q0KP31_9MAGN</name>
<keyword evidence="18" id="KW-1185">Reference proteome</keyword>
<evidence type="ECO:0000256" key="14">
    <source>
        <dbReference type="SAM" id="Phobius"/>
    </source>
</evidence>
<keyword evidence="5 14" id="KW-0812">Transmembrane</keyword>
<keyword evidence="9 14" id="KW-1133">Transmembrane helix</keyword>
<evidence type="ECO:0000313" key="17">
    <source>
        <dbReference type="EMBL" id="KAJ4974223.1"/>
    </source>
</evidence>
<comment type="subcellular location">
    <subcellularLocation>
        <location evidence="12">Cell junction</location>
        <location evidence="12">Plasmodesma</location>
    </subcellularLocation>
    <subcellularLocation>
        <location evidence="1">Cell membrane</location>
        <topology evidence="1">Single-pass type I membrane protein</topology>
    </subcellularLocation>
</comment>
<keyword evidence="10 14" id="KW-0472">Membrane</keyword>
<sequence>MNRASQLPPLLPLLNLFLILSSLPNPSTAGTESFIYGGCSQLTYAPGSPFESNLNSLLTSLVNSATYSAFNKFTIYGSSQQDIVYGLYQCRGDLSMPDCADCVTQAVSQIGVFCSSTTGGALQLQGCLIKYDNTSFLGVEDKTVVLKKCGPPLGYDSDLMSRRDAVLDSLDNGGGLFRVGGSGEVQGMAQCVGDLNANQCQDCVTAAVGKLKSDCGAAAYGDMFLAKCYVRYSTGGDYSQAGSGSSSSHDQQGQTSKTLAIIIGMLAVVALIIIFVSFISRSLEKKGGGK</sequence>
<dbReference type="FunFam" id="3.30.430.20:FF:000001">
    <property type="entry name" value="cysteine-rich repeat secretory protein 3"/>
    <property type="match status" value="1"/>
</dbReference>
<evidence type="ECO:0000256" key="15">
    <source>
        <dbReference type="SAM" id="SignalP"/>
    </source>
</evidence>
<protein>
    <recommendedName>
        <fullName evidence="16">Gnk2-homologous domain-containing protein</fullName>
    </recommendedName>
</protein>
<comment type="caution">
    <text evidence="17">The sequence shown here is derived from an EMBL/GenBank/DDBJ whole genome shotgun (WGS) entry which is preliminary data.</text>
</comment>
<comment type="similarity">
    <text evidence="13">Belongs to the cysteine-rich repeat secretory protein family. Plasmodesmata-located proteins (PDLD) subfamily.</text>
</comment>
<keyword evidence="7" id="KW-0677">Repeat</keyword>
<evidence type="ECO:0000256" key="8">
    <source>
        <dbReference type="ARBA" id="ARBA00022949"/>
    </source>
</evidence>
<dbReference type="PANTHER" id="PTHR32080:SF3">
    <property type="entry name" value="PLASMODESMATA-LOCATED PROTEIN 7"/>
    <property type="match status" value="1"/>
</dbReference>
<keyword evidence="3" id="KW-1003">Cell membrane</keyword>
<evidence type="ECO:0000313" key="18">
    <source>
        <dbReference type="Proteomes" id="UP001141806"/>
    </source>
</evidence>
<evidence type="ECO:0000259" key="16">
    <source>
        <dbReference type="PROSITE" id="PS51473"/>
    </source>
</evidence>
<feature type="signal peptide" evidence="15">
    <location>
        <begin position="1"/>
        <end position="29"/>
    </location>
</feature>
<dbReference type="InterPro" id="IPR038408">
    <property type="entry name" value="GNK2_sf"/>
</dbReference>
<accession>A0A9Q0KP31</accession>
<evidence type="ECO:0000256" key="5">
    <source>
        <dbReference type="ARBA" id="ARBA00022692"/>
    </source>
</evidence>
<evidence type="ECO:0000256" key="1">
    <source>
        <dbReference type="ARBA" id="ARBA00004251"/>
    </source>
</evidence>
<keyword evidence="2" id="KW-0813">Transport</keyword>
<dbReference type="CDD" id="cd23509">
    <property type="entry name" value="Gnk2-like"/>
    <property type="match status" value="2"/>
</dbReference>
<dbReference type="Pfam" id="PF01657">
    <property type="entry name" value="Stress-antifung"/>
    <property type="match status" value="2"/>
</dbReference>
<evidence type="ECO:0000256" key="6">
    <source>
        <dbReference type="ARBA" id="ARBA00022729"/>
    </source>
</evidence>
<organism evidence="17 18">
    <name type="scientific">Protea cynaroides</name>
    <dbReference type="NCBI Taxonomy" id="273540"/>
    <lineage>
        <taxon>Eukaryota</taxon>
        <taxon>Viridiplantae</taxon>
        <taxon>Streptophyta</taxon>
        <taxon>Embryophyta</taxon>
        <taxon>Tracheophyta</taxon>
        <taxon>Spermatophyta</taxon>
        <taxon>Magnoliopsida</taxon>
        <taxon>Proteales</taxon>
        <taxon>Proteaceae</taxon>
        <taxon>Protea</taxon>
    </lineage>
</organism>
<evidence type="ECO:0000256" key="4">
    <source>
        <dbReference type="ARBA" id="ARBA00022581"/>
    </source>
</evidence>
<feature type="domain" description="Gnk2-homologous" evidence="16">
    <location>
        <begin position="137"/>
        <end position="237"/>
    </location>
</feature>
<feature type="chain" id="PRO_5040199967" description="Gnk2-homologous domain-containing protein" evidence="15">
    <location>
        <begin position="30"/>
        <end position="290"/>
    </location>
</feature>
<evidence type="ECO:0000256" key="11">
    <source>
        <dbReference type="ARBA" id="ARBA00023157"/>
    </source>
</evidence>
<evidence type="ECO:0000256" key="2">
    <source>
        <dbReference type="ARBA" id="ARBA00022448"/>
    </source>
</evidence>
<evidence type="ECO:0000256" key="10">
    <source>
        <dbReference type="ARBA" id="ARBA00023136"/>
    </source>
</evidence>
<dbReference type="OrthoDB" id="1097929at2759"/>
<dbReference type="Gene3D" id="3.30.430.20">
    <property type="entry name" value="Gnk2 domain, C-X8-C-X2-C motif"/>
    <property type="match status" value="2"/>
</dbReference>
<dbReference type="GO" id="GO:0005886">
    <property type="term" value="C:plasma membrane"/>
    <property type="evidence" value="ECO:0007669"/>
    <property type="project" value="UniProtKB-SubCell"/>
</dbReference>
<dbReference type="InterPro" id="IPR051378">
    <property type="entry name" value="Cell2Cell_Antifungal"/>
</dbReference>
<dbReference type="AlphaFoldDB" id="A0A9Q0KP31"/>
<keyword evidence="4" id="KW-0945">Host-virus interaction</keyword>
<reference evidence="17" key="1">
    <citation type="journal article" date="2023" name="Plant J.">
        <title>The genome of the king protea, Protea cynaroides.</title>
        <authorList>
            <person name="Chang J."/>
            <person name="Duong T.A."/>
            <person name="Schoeman C."/>
            <person name="Ma X."/>
            <person name="Roodt D."/>
            <person name="Barker N."/>
            <person name="Li Z."/>
            <person name="Van de Peer Y."/>
            <person name="Mizrachi E."/>
        </authorList>
    </citation>
    <scope>NUCLEOTIDE SEQUENCE</scope>
    <source>
        <tissue evidence="17">Young leaves</tissue>
    </source>
</reference>